<dbReference type="InterPro" id="IPR011662">
    <property type="entry name" value="Secretin/TonB_short_N"/>
</dbReference>
<dbReference type="Pfam" id="PF07660">
    <property type="entry name" value="STN"/>
    <property type="match status" value="1"/>
</dbReference>
<keyword evidence="11 14" id="KW-0472">Membrane</keyword>
<evidence type="ECO:0000256" key="10">
    <source>
        <dbReference type="ARBA" id="ARBA00023077"/>
    </source>
</evidence>
<keyword evidence="7" id="KW-0732">Signal</keyword>
<evidence type="ECO:0000313" key="17">
    <source>
        <dbReference type="EMBL" id="RDI34196.1"/>
    </source>
</evidence>
<evidence type="ECO:0000313" key="18">
    <source>
        <dbReference type="Proteomes" id="UP000254958"/>
    </source>
</evidence>
<dbReference type="Pfam" id="PF07715">
    <property type="entry name" value="Plug"/>
    <property type="match status" value="1"/>
</dbReference>
<dbReference type="EMBL" id="QQAW01000015">
    <property type="protein sequence ID" value="RDI34196.1"/>
    <property type="molecule type" value="Genomic_DNA"/>
</dbReference>
<dbReference type="GO" id="GO:0038023">
    <property type="term" value="F:signaling receptor activity"/>
    <property type="evidence" value="ECO:0007669"/>
    <property type="project" value="InterPro"/>
</dbReference>
<evidence type="ECO:0000256" key="4">
    <source>
        <dbReference type="ARBA" id="ARBA00022452"/>
    </source>
</evidence>
<dbReference type="InterPro" id="IPR012910">
    <property type="entry name" value="Plug_dom"/>
</dbReference>
<dbReference type="PROSITE" id="PS52016">
    <property type="entry name" value="TONB_DEPENDENT_REC_3"/>
    <property type="match status" value="1"/>
</dbReference>
<keyword evidence="8" id="KW-0408">Iron</keyword>
<protein>
    <submittedName>
        <fullName evidence="17">Iron complex outermembrane receptor protein</fullName>
    </submittedName>
</protein>
<dbReference type="GO" id="GO:0015344">
    <property type="term" value="F:siderophore uptake transmembrane transporter activity"/>
    <property type="evidence" value="ECO:0007669"/>
    <property type="project" value="TreeGrafter"/>
</dbReference>
<keyword evidence="9" id="KW-0406">Ion transport</keyword>
<evidence type="ECO:0000256" key="14">
    <source>
        <dbReference type="PROSITE-ProRule" id="PRU01360"/>
    </source>
</evidence>
<dbReference type="InterPro" id="IPR000531">
    <property type="entry name" value="Beta-barrel_TonB"/>
</dbReference>
<dbReference type="PANTHER" id="PTHR32552:SF68">
    <property type="entry name" value="FERRICHROME OUTER MEMBRANE TRANSPORTER_PHAGE RECEPTOR"/>
    <property type="match status" value="1"/>
</dbReference>
<dbReference type="RefSeq" id="WP_245949127.1">
    <property type="nucleotide sequence ID" value="NZ_BJMI01000023.1"/>
</dbReference>
<proteinExistence type="inferred from homology"/>
<dbReference type="SUPFAM" id="SSF56935">
    <property type="entry name" value="Porins"/>
    <property type="match status" value="1"/>
</dbReference>
<keyword evidence="3 14" id="KW-0813">Transport</keyword>
<evidence type="ECO:0000256" key="12">
    <source>
        <dbReference type="ARBA" id="ARBA00023170"/>
    </source>
</evidence>
<gene>
    <name evidence="17" type="ORF">C7453_1154</name>
</gene>
<evidence type="ECO:0000256" key="2">
    <source>
        <dbReference type="ARBA" id="ARBA00009810"/>
    </source>
</evidence>
<keyword evidence="6 14" id="KW-0812">Transmembrane</keyword>
<evidence type="ECO:0000256" key="3">
    <source>
        <dbReference type="ARBA" id="ARBA00022448"/>
    </source>
</evidence>
<dbReference type="InterPro" id="IPR037066">
    <property type="entry name" value="Plug_dom_sf"/>
</dbReference>
<dbReference type="SMART" id="SM00965">
    <property type="entry name" value="STN"/>
    <property type="match status" value="1"/>
</dbReference>
<comment type="similarity">
    <text evidence="2 14 15">Belongs to the TonB-dependent receptor family.</text>
</comment>
<dbReference type="CDD" id="cd01347">
    <property type="entry name" value="ligand_gated_channel"/>
    <property type="match status" value="1"/>
</dbReference>
<dbReference type="Gene3D" id="2.40.170.20">
    <property type="entry name" value="TonB-dependent receptor, beta-barrel domain"/>
    <property type="match status" value="1"/>
</dbReference>
<evidence type="ECO:0000256" key="8">
    <source>
        <dbReference type="ARBA" id="ARBA00023004"/>
    </source>
</evidence>
<evidence type="ECO:0000256" key="5">
    <source>
        <dbReference type="ARBA" id="ARBA00022496"/>
    </source>
</evidence>
<sequence>MDMRATGRVGYRIPLRKSSNRHGRENPCAPSLLSLTGSLGFATLVGTVLLNSSPVRAAETTRASPDASARVYHLDIPAQALSSALVALSNVTGVQLFYSSQLSQGLRSTAISGDMSLSTALERILAGTGLAYRLTGPNSVTLGKASSSTITLGPVRVGGMVVHQNPAGPGVGYVAENTVVGTKTDTPLREIPNSIYVITKQQMIDQQPQNLMEALRYTPGINAETMGGYQSGAANSNNIMQRGFGTSQFVDGIRSYSYSAGETAFLERVEALNGPASVMYGQTTPGGMIDMSLKKPTDTPLHEVTLGFGNWGRYEATLDLSDKVTRSGNVRYRVAAIGVTQGTQTNNLDYNRVGVLPSLTWDIDRKTSLTLLGSYLYTPGNGLNNTQLPPSVLLDNPNGRIPRSRFFGDPNWNVDGNRDAMFEYMFQHKFGDAINFSQTFRWEQSSSWTRSMNTGGGMISPTLLERMPMQTHSESTTIGLDSRVGGKFNLGPVRNTWIVGSDFRQYEYSTSNYIDWTPGHNGYPGEDGYSVVDIYNPQSNYVPCIDIRSSACMVTHPHGTYQYFQEGVYFQDQIKYKRLSVTLGGRQDWINYHGHGGLASNRNASHSITDTDNSQVPRPQNAFTWRAGIVYNFDFGLSPYFSYSTSFVPQSGSDWNAKPFPPLTGSQMEAGLKYETADHNVMVTAAAYRINEDHYLVNDPVHTNYSADGGRVRSEGFEVSAHANITRDLRFMASYSYISATYAKTNLSDEQDFPDGTAGAVISERGKYIQSVPRNLANAFLDYTPPVRVLKGFGFNGGVRYVGFTYADAVNSFKVPSYVLFDIGAHYDFAQAAPFLKGLRGQLAVSNLTNKYYVTSCGGTYSCYLGQGRRVYGNLSYRW</sequence>
<name>A0A370FVK7_GLULI</name>
<evidence type="ECO:0000256" key="6">
    <source>
        <dbReference type="ARBA" id="ARBA00022692"/>
    </source>
</evidence>
<evidence type="ECO:0000259" key="16">
    <source>
        <dbReference type="SMART" id="SM00965"/>
    </source>
</evidence>
<evidence type="ECO:0000256" key="7">
    <source>
        <dbReference type="ARBA" id="ARBA00022729"/>
    </source>
</evidence>
<evidence type="ECO:0000256" key="15">
    <source>
        <dbReference type="RuleBase" id="RU003357"/>
    </source>
</evidence>
<dbReference type="InterPro" id="IPR036942">
    <property type="entry name" value="Beta-barrel_TonB_sf"/>
</dbReference>
<organism evidence="17 18">
    <name type="scientific">Gluconacetobacter liquefaciens</name>
    <name type="common">Acetobacter liquefaciens</name>
    <dbReference type="NCBI Taxonomy" id="89584"/>
    <lineage>
        <taxon>Bacteria</taxon>
        <taxon>Pseudomonadati</taxon>
        <taxon>Pseudomonadota</taxon>
        <taxon>Alphaproteobacteria</taxon>
        <taxon>Acetobacterales</taxon>
        <taxon>Acetobacteraceae</taxon>
        <taxon>Gluconacetobacter</taxon>
    </lineage>
</organism>
<dbReference type="Gene3D" id="2.170.130.10">
    <property type="entry name" value="TonB-dependent receptor, plug domain"/>
    <property type="match status" value="1"/>
</dbReference>
<keyword evidence="13 14" id="KW-0998">Cell outer membrane</keyword>
<dbReference type="PANTHER" id="PTHR32552">
    <property type="entry name" value="FERRICHROME IRON RECEPTOR-RELATED"/>
    <property type="match status" value="1"/>
</dbReference>
<dbReference type="GO" id="GO:0015891">
    <property type="term" value="P:siderophore transport"/>
    <property type="evidence" value="ECO:0007669"/>
    <property type="project" value="InterPro"/>
</dbReference>
<evidence type="ECO:0000256" key="13">
    <source>
        <dbReference type="ARBA" id="ARBA00023237"/>
    </source>
</evidence>
<dbReference type="Gene3D" id="3.55.50.30">
    <property type="match status" value="1"/>
</dbReference>
<dbReference type="Pfam" id="PF00593">
    <property type="entry name" value="TonB_dep_Rec_b-barrel"/>
    <property type="match status" value="1"/>
</dbReference>
<accession>A0A370FVK7</accession>
<dbReference type="GO" id="GO:0009279">
    <property type="term" value="C:cell outer membrane"/>
    <property type="evidence" value="ECO:0007669"/>
    <property type="project" value="UniProtKB-SubCell"/>
</dbReference>
<dbReference type="AlphaFoldDB" id="A0A370FVK7"/>
<keyword evidence="5" id="KW-0410">Iron transport</keyword>
<dbReference type="InterPro" id="IPR010105">
    <property type="entry name" value="TonB_sidphr_rcpt"/>
</dbReference>
<evidence type="ECO:0000256" key="9">
    <source>
        <dbReference type="ARBA" id="ARBA00023065"/>
    </source>
</evidence>
<dbReference type="InterPro" id="IPR039426">
    <property type="entry name" value="TonB-dep_rcpt-like"/>
</dbReference>
<keyword evidence="12 17" id="KW-0675">Receptor</keyword>
<keyword evidence="10 15" id="KW-0798">TonB box</keyword>
<reference evidence="17 18" key="1">
    <citation type="submission" date="2018-07" db="EMBL/GenBank/DDBJ databases">
        <title>Genomic Encyclopedia of Type Strains, Phase IV (KMG-IV): sequencing the most valuable type-strain genomes for metagenomic binning, comparative biology and taxonomic classification.</title>
        <authorList>
            <person name="Goeker M."/>
        </authorList>
    </citation>
    <scope>NUCLEOTIDE SEQUENCE [LARGE SCALE GENOMIC DNA]</scope>
    <source>
        <strain evidence="17 18">DSM 5603</strain>
    </source>
</reference>
<keyword evidence="4 14" id="KW-1134">Transmembrane beta strand</keyword>
<keyword evidence="18" id="KW-1185">Reference proteome</keyword>
<feature type="domain" description="Secretin/TonB short N-terminal" evidence="16">
    <location>
        <begin position="94"/>
        <end position="145"/>
    </location>
</feature>
<comment type="subcellular location">
    <subcellularLocation>
        <location evidence="1 14">Cell outer membrane</location>
        <topology evidence="1 14">Multi-pass membrane protein</topology>
    </subcellularLocation>
</comment>
<evidence type="ECO:0000256" key="1">
    <source>
        <dbReference type="ARBA" id="ARBA00004571"/>
    </source>
</evidence>
<comment type="caution">
    <text evidence="17">The sequence shown here is derived from an EMBL/GenBank/DDBJ whole genome shotgun (WGS) entry which is preliminary data.</text>
</comment>
<dbReference type="NCBIfam" id="TIGR01783">
    <property type="entry name" value="TonB-siderophor"/>
    <property type="match status" value="1"/>
</dbReference>
<dbReference type="Proteomes" id="UP000254958">
    <property type="component" value="Unassembled WGS sequence"/>
</dbReference>
<evidence type="ECO:0000256" key="11">
    <source>
        <dbReference type="ARBA" id="ARBA00023136"/>
    </source>
</evidence>